<dbReference type="EMBL" id="JARJLG010000062">
    <property type="protein sequence ID" value="KAJ7756086.1"/>
    <property type="molecule type" value="Genomic_DNA"/>
</dbReference>
<organism evidence="1 2">
    <name type="scientific">Mycena maculata</name>
    <dbReference type="NCBI Taxonomy" id="230809"/>
    <lineage>
        <taxon>Eukaryota</taxon>
        <taxon>Fungi</taxon>
        <taxon>Dikarya</taxon>
        <taxon>Basidiomycota</taxon>
        <taxon>Agaricomycotina</taxon>
        <taxon>Agaricomycetes</taxon>
        <taxon>Agaricomycetidae</taxon>
        <taxon>Agaricales</taxon>
        <taxon>Marasmiineae</taxon>
        <taxon>Mycenaceae</taxon>
        <taxon>Mycena</taxon>
    </lineage>
</organism>
<sequence>HSHADTGTFPQPDYLRSAPVLGGWSKLNIPTVVVQVEVILRLIQFGRKTRAGDTARDTLVC</sequence>
<name>A0AAD7NDD1_9AGAR</name>
<evidence type="ECO:0000313" key="2">
    <source>
        <dbReference type="Proteomes" id="UP001215280"/>
    </source>
</evidence>
<dbReference type="AlphaFoldDB" id="A0AAD7NDD1"/>
<feature type="non-terminal residue" evidence="1">
    <location>
        <position position="1"/>
    </location>
</feature>
<proteinExistence type="predicted"/>
<protein>
    <submittedName>
        <fullName evidence="1">Uncharacterized protein</fullName>
    </submittedName>
</protein>
<accession>A0AAD7NDD1</accession>
<evidence type="ECO:0000313" key="1">
    <source>
        <dbReference type="EMBL" id="KAJ7756086.1"/>
    </source>
</evidence>
<comment type="caution">
    <text evidence="1">The sequence shown here is derived from an EMBL/GenBank/DDBJ whole genome shotgun (WGS) entry which is preliminary data.</text>
</comment>
<gene>
    <name evidence="1" type="ORF">DFH07DRAFT_742867</name>
</gene>
<dbReference type="Proteomes" id="UP001215280">
    <property type="component" value="Unassembled WGS sequence"/>
</dbReference>
<keyword evidence="2" id="KW-1185">Reference proteome</keyword>
<reference evidence="1" key="1">
    <citation type="submission" date="2023-03" db="EMBL/GenBank/DDBJ databases">
        <title>Massive genome expansion in bonnet fungi (Mycena s.s.) driven by repeated elements and novel gene families across ecological guilds.</title>
        <authorList>
            <consortium name="Lawrence Berkeley National Laboratory"/>
            <person name="Harder C.B."/>
            <person name="Miyauchi S."/>
            <person name="Viragh M."/>
            <person name="Kuo A."/>
            <person name="Thoen E."/>
            <person name="Andreopoulos B."/>
            <person name="Lu D."/>
            <person name="Skrede I."/>
            <person name="Drula E."/>
            <person name="Henrissat B."/>
            <person name="Morin E."/>
            <person name="Kohler A."/>
            <person name="Barry K."/>
            <person name="LaButti K."/>
            <person name="Morin E."/>
            <person name="Salamov A."/>
            <person name="Lipzen A."/>
            <person name="Mereny Z."/>
            <person name="Hegedus B."/>
            <person name="Baldrian P."/>
            <person name="Stursova M."/>
            <person name="Weitz H."/>
            <person name="Taylor A."/>
            <person name="Grigoriev I.V."/>
            <person name="Nagy L.G."/>
            <person name="Martin F."/>
            <person name="Kauserud H."/>
        </authorList>
    </citation>
    <scope>NUCLEOTIDE SEQUENCE</scope>
    <source>
        <strain evidence="1">CBHHK188m</strain>
    </source>
</reference>